<keyword evidence="1" id="KW-0378">Hydrolase</keyword>
<dbReference type="GO" id="GO:0004386">
    <property type="term" value="F:helicase activity"/>
    <property type="evidence" value="ECO:0007669"/>
    <property type="project" value="UniProtKB-KW"/>
</dbReference>
<organism evidence="1">
    <name type="scientific">Ornithodoros brasiliensis</name>
    <name type="common">Mouro tick</name>
    <dbReference type="NCBI Taxonomy" id="888526"/>
    <lineage>
        <taxon>Eukaryota</taxon>
        <taxon>Metazoa</taxon>
        <taxon>Ecdysozoa</taxon>
        <taxon>Arthropoda</taxon>
        <taxon>Chelicerata</taxon>
        <taxon>Arachnida</taxon>
        <taxon>Acari</taxon>
        <taxon>Parasitiformes</taxon>
        <taxon>Ixodida</taxon>
        <taxon>Ixodoidea</taxon>
        <taxon>Argasidae</taxon>
        <taxon>Ornithodorinae</taxon>
        <taxon>Ornithodoros</taxon>
    </lineage>
</organism>
<reference evidence="1" key="1">
    <citation type="submission" date="2016-07" db="EMBL/GenBank/DDBJ databases">
        <title>Salivary Glands transcriptome analysis on engorged females of Ornithodoros brasiliensis (Acari:Argasidae).</title>
        <authorList>
            <person name="Simons S.M."/>
            <person name="Carvalho E."/>
            <person name="Junqueira-de-Azevedo I."/>
            <person name="Ho P.L."/>
            <person name="Giovanni D."/>
            <person name="Mendonca R."/>
            <person name="Onofrio V."/>
            <person name="Landulfo G."/>
            <person name="Ramirez D."/>
            <person name="Barros-Battesti D."/>
        </authorList>
    </citation>
    <scope>NUCLEOTIDE SEQUENCE</scope>
    <source>
        <strain evidence="1">Female</strain>
        <tissue evidence="1">Salivary gland</tissue>
    </source>
</reference>
<protein>
    <submittedName>
        <fullName evidence="1">Dead box atp dependent rna helicase</fullName>
    </submittedName>
</protein>
<accession>A0A1D2AJ61</accession>
<feature type="non-terminal residue" evidence="1">
    <location>
        <position position="1"/>
    </location>
</feature>
<name>A0A1D2AJ61_ORNBR</name>
<sequence length="115" mass="12603">TVVLFNVSQDTDVIVLDKVDGDTLAAKTTRSSNPVDVQLTVVGKVIIDYEGNLLNINASSPDVSCDQHTTVARAELLHECISLLLRHVTVHRRHSEICFTHLLCQPVNLSLCVAE</sequence>
<dbReference type="AlphaFoldDB" id="A0A1D2AJ61"/>
<dbReference type="EMBL" id="GETE01000147">
    <property type="protein sequence ID" value="JAT79239.1"/>
    <property type="molecule type" value="Transcribed_RNA"/>
</dbReference>
<keyword evidence="1" id="KW-0347">Helicase</keyword>
<keyword evidence="1" id="KW-0547">Nucleotide-binding</keyword>
<proteinExistence type="predicted"/>
<feature type="non-terminal residue" evidence="1">
    <location>
        <position position="115"/>
    </location>
</feature>
<evidence type="ECO:0000313" key="1">
    <source>
        <dbReference type="EMBL" id="JAT79239.1"/>
    </source>
</evidence>
<dbReference type="AntiFam" id="ANF00149">
    <property type="entry name" value="Shadow ORF (opposite cshA)"/>
</dbReference>
<keyword evidence="1" id="KW-0067">ATP-binding</keyword>